<dbReference type="AlphaFoldDB" id="A0A8C2XQI9"/>
<dbReference type="InterPro" id="IPR043539">
    <property type="entry name" value="Grb2-like"/>
</dbReference>
<keyword evidence="3" id="KW-0040">ANK repeat</keyword>
<keyword evidence="13" id="KW-1185">Reference proteome</keyword>
<evidence type="ECO:0000256" key="7">
    <source>
        <dbReference type="PROSITE-ProRule" id="PRU00191"/>
    </source>
</evidence>
<feature type="region of interest" description="Disordered" evidence="9">
    <location>
        <begin position="160"/>
        <end position="194"/>
    </location>
</feature>
<keyword evidence="4" id="KW-0449">Lipoprotein</keyword>
<dbReference type="Gene3D" id="2.30.30.40">
    <property type="entry name" value="SH3 Domains"/>
    <property type="match status" value="2"/>
</dbReference>
<dbReference type="PANTHER" id="PTHR46037">
    <property type="entry name" value="PROTEIN ENHANCER OF SEVENLESS 2B"/>
    <property type="match status" value="1"/>
</dbReference>
<dbReference type="PRINTS" id="PR00401">
    <property type="entry name" value="SH2DOMAIN"/>
</dbReference>
<reference evidence="12" key="2">
    <citation type="submission" date="2025-09" db="UniProtKB">
        <authorList>
            <consortium name="Ensembl"/>
        </authorList>
    </citation>
    <scope>IDENTIFICATION</scope>
</reference>
<dbReference type="Gene3D" id="3.30.505.10">
    <property type="entry name" value="SH2 domain"/>
    <property type="match status" value="1"/>
</dbReference>
<dbReference type="Pfam" id="PF00018">
    <property type="entry name" value="SH3_1"/>
    <property type="match status" value="1"/>
</dbReference>
<feature type="domain" description="SH3" evidence="11">
    <location>
        <begin position="195"/>
        <end position="252"/>
    </location>
</feature>
<dbReference type="SUPFAM" id="SSF50044">
    <property type="entry name" value="SH3-domain"/>
    <property type="match status" value="1"/>
</dbReference>
<dbReference type="SUPFAM" id="SSF55550">
    <property type="entry name" value="SH2 domain"/>
    <property type="match status" value="1"/>
</dbReference>
<dbReference type="InterPro" id="IPR036860">
    <property type="entry name" value="SH2_dom_sf"/>
</dbReference>
<dbReference type="Ensembl" id="ENSCLMT00005023534.1">
    <property type="protein sequence ID" value="ENSCLMP00005022456.1"/>
    <property type="gene ID" value="ENSCLMG00005011148.1"/>
</dbReference>
<dbReference type="Proteomes" id="UP000694565">
    <property type="component" value="Unplaced"/>
</dbReference>
<evidence type="ECO:0000256" key="1">
    <source>
        <dbReference type="ARBA" id="ARBA00022443"/>
    </source>
</evidence>
<dbReference type="SMART" id="SM00252">
    <property type="entry name" value="SH2"/>
    <property type="match status" value="1"/>
</dbReference>
<evidence type="ECO:0000313" key="12">
    <source>
        <dbReference type="Ensembl" id="ENSCLMP00005022456.1"/>
    </source>
</evidence>
<dbReference type="PROSITE" id="PS50002">
    <property type="entry name" value="SH3"/>
    <property type="match status" value="1"/>
</dbReference>
<evidence type="ECO:0000259" key="10">
    <source>
        <dbReference type="PROSITE" id="PS50001"/>
    </source>
</evidence>
<comment type="function">
    <text evidence="5">Induces bone resorption, acting probably through a signaling cascade which results in the secretion of factor(s) enhancing osteoclast formation and activity.</text>
</comment>
<reference evidence="12" key="1">
    <citation type="submission" date="2025-08" db="UniProtKB">
        <authorList>
            <consortium name="Ensembl"/>
        </authorList>
    </citation>
    <scope>IDENTIFICATION</scope>
</reference>
<evidence type="ECO:0000256" key="5">
    <source>
        <dbReference type="ARBA" id="ARBA00037432"/>
    </source>
</evidence>
<dbReference type="PROSITE" id="PS50001">
    <property type="entry name" value="SH2"/>
    <property type="match status" value="1"/>
</dbReference>
<evidence type="ECO:0000256" key="8">
    <source>
        <dbReference type="PROSITE-ProRule" id="PRU00192"/>
    </source>
</evidence>
<organism evidence="12 13">
    <name type="scientific">Cyclopterus lumpus</name>
    <name type="common">Lumpsucker</name>
    <dbReference type="NCBI Taxonomy" id="8103"/>
    <lineage>
        <taxon>Eukaryota</taxon>
        <taxon>Metazoa</taxon>
        <taxon>Chordata</taxon>
        <taxon>Craniata</taxon>
        <taxon>Vertebrata</taxon>
        <taxon>Euteleostomi</taxon>
        <taxon>Actinopterygii</taxon>
        <taxon>Neopterygii</taxon>
        <taxon>Teleostei</taxon>
        <taxon>Neoteleostei</taxon>
        <taxon>Acanthomorphata</taxon>
        <taxon>Eupercaria</taxon>
        <taxon>Perciformes</taxon>
        <taxon>Cottioidei</taxon>
        <taxon>Cottales</taxon>
        <taxon>Cyclopteridae</taxon>
        <taxon>Cyclopterus</taxon>
    </lineage>
</organism>
<evidence type="ECO:0000256" key="6">
    <source>
        <dbReference type="ARBA" id="ARBA00040640"/>
    </source>
</evidence>
<feature type="compositionally biased region" description="Pro residues" evidence="9">
    <location>
        <begin position="176"/>
        <end position="194"/>
    </location>
</feature>
<evidence type="ECO:0000256" key="2">
    <source>
        <dbReference type="ARBA" id="ARBA00022999"/>
    </source>
</evidence>
<dbReference type="InterPro" id="IPR001452">
    <property type="entry name" value="SH3_domain"/>
</dbReference>
<sequence>MEATAKYDYEATVNEELSFRKEELLMTSGNWYTAELNGREGLVPKNFININLPSWYREDFSRGDAEEKLMQQPVGAFLLRGSRKAVLGDFSISVRHPENVQHFKVLRDSRGRYYLWSEKFPSLNQLVEYYKHNSISIESQMVLLETPHLVRTCCEWLHSEPDGPPGDASSGSQDAPPLPAPPPASCPPPPSPPPAAARQVRALYSFHAEEMDELTFNAGDVILVLERSDRAWWRGRVGGRTGLFPSNYTQPV</sequence>
<evidence type="ECO:0000256" key="9">
    <source>
        <dbReference type="SAM" id="MobiDB-lite"/>
    </source>
</evidence>
<evidence type="ECO:0000256" key="3">
    <source>
        <dbReference type="ARBA" id="ARBA00023043"/>
    </source>
</evidence>
<evidence type="ECO:0000313" key="13">
    <source>
        <dbReference type="Proteomes" id="UP000694565"/>
    </source>
</evidence>
<keyword evidence="1 8" id="KW-0728">SH3 domain</keyword>
<dbReference type="Pfam" id="PF14604">
    <property type="entry name" value="SH3_9"/>
    <property type="match status" value="1"/>
</dbReference>
<dbReference type="SMART" id="SM00326">
    <property type="entry name" value="SH3"/>
    <property type="match status" value="2"/>
</dbReference>
<dbReference type="PRINTS" id="PR00499">
    <property type="entry name" value="P67PHOX"/>
</dbReference>
<dbReference type="CDD" id="cd09941">
    <property type="entry name" value="SH2_Grb2_like"/>
    <property type="match status" value="1"/>
</dbReference>
<dbReference type="InterPro" id="IPR000980">
    <property type="entry name" value="SH2"/>
</dbReference>
<protein>
    <recommendedName>
        <fullName evidence="6">Osteoclast-stimulating factor 1</fullName>
    </recommendedName>
</protein>
<dbReference type="InterPro" id="IPR036028">
    <property type="entry name" value="SH3-like_dom_sf"/>
</dbReference>
<keyword evidence="2 7" id="KW-0727">SH2 domain</keyword>
<dbReference type="PRINTS" id="PR00452">
    <property type="entry name" value="SH3DOMAIN"/>
</dbReference>
<dbReference type="Pfam" id="PF00017">
    <property type="entry name" value="SH2"/>
    <property type="match status" value="1"/>
</dbReference>
<feature type="domain" description="SH2" evidence="10">
    <location>
        <begin position="55"/>
        <end position="148"/>
    </location>
</feature>
<accession>A0A8C2XQI9</accession>
<name>A0A8C2XQI9_CYCLU</name>
<dbReference type="GeneTree" id="ENSGT00940000157307"/>
<evidence type="ECO:0000256" key="4">
    <source>
        <dbReference type="ARBA" id="ARBA00023288"/>
    </source>
</evidence>
<evidence type="ECO:0000259" key="11">
    <source>
        <dbReference type="PROSITE" id="PS50002"/>
    </source>
</evidence>
<proteinExistence type="predicted"/>
<dbReference type="FunFam" id="2.30.30.40:FF:000072">
    <property type="entry name" value="Unconventional Myosin IB"/>
    <property type="match status" value="1"/>
</dbReference>